<evidence type="ECO:0000313" key="2">
    <source>
        <dbReference type="EMBL" id="NVN17211.1"/>
    </source>
</evidence>
<accession>A0A850N7I3</accession>
<feature type="transmembrane region" description="Helical" evidence="1">
    <location>
        <begin position="113"/>
        <end position="131"/>
    </location>
</feature>
<evidence type="ECO:0008006" key="4">
    <source>
        <dbReference type="Google" id="ProtNLM"/>
    </source>
</evidence>
<keyword evidence="3" id="KW-1185">Reference proteome</keyword>
<feature type="transmembrane region" description="Helical" evidence="1">
    <location>
        <begin position="195"/>
        <end position="214"/>
    </location>
</feature>
<evidence type="ECO:0000256" key="1">
    <source>
        <dbReference type="SAM" id="Phobius"/>
    </source>
</evidence>
<gene>
    <name evidence="2" type="ORF">GUA46_02570</name>
</gene>
<keyword evidence="1" id="KW-0812">Transmembrane</keyword>
<dbReference type="RefSeq" id="WP_108245945.1">
    <property type="nucleotide sequence ID" value="NZ_WYET01000001.1"/>
</dbReference>
<name>A0A850N7I3_9FLAO</name>
<feature type="transmembrane region" description="Helical" evidence="1">
    <location>
        <begin position="56"/>
        <end position="75"/>
    </location>
</feature>
<dbReference type="Proteomes" id="UP000558089">
    <property type="component" value="Unassembled WGS sequence"/>
</dbReference>
<feature type="transmembrane region" description="Helical" evidence="1">
    <location>
        <begin position="164"/>
        <end position="183"/>
    </location>
</feature>
<keyword evidence="1" id="KW-1133">Transmembrane helix</keyword>
<sequence>MIPIKFPNDSGPIYLETLEGRLPVEPFNTFSNLIFLVLIMYWGFKVYKNPSRHRFLAWVLPVIGISYIGGTIYHATRSHEFWLRLDWMPIMFLCAALVVYFIFKLVKPWWQRLLWIIILLGASFLLRILRLPSGLRISLGYIITATTILVPIIWYLIKTKGKNLGLVVTAFIIFGVAIFFRSIDLHQNFFPMGTHWLWHLLGGIAVHFLITYIFKDNLLNLSANSQSSHD</sequence>
<feature type="transmembrane region" description="Helical" evidence="1">
    <location>
        <begin position="137"/>
        <end position="157"/>
    </location>
</feature>
<organism evidence="2 3">
    <name type="scientific">Flagellimonas chongwuensis</name>
    <dbReference type="NCBI Taxonomy" id="2697365"/>
    <lineage>
        <taxon>Bacteria</taxon>
        <taxon>Pseudomonadati</taxon>
        <taxon>Bacteroidota</taxon>
        <taxon>Flavobacteriia</taxon>
        <taxon>Flavobacteriales</taxon>
        <taxon>Flavobacteriaceae</taxon>
        <taxon>Flagellimonas</taxon>
    </lineage>
</organism>
<feature type="transmembrane region" description="Helical" evidence="1">
    <location>
        <begin position="87"/>
        <end position="106"/>
    </location>
</feature>
<keyword evidence="1" id="KW-0472">Membrane</keyword>
<protein>
    <recommendedName>
        <fullName evidence="4">Ceramidase</fullName>
    </recommendedName>
</protein>
<feature type="transmembrane region" description="Helical" evidence="1">
    <location>
        <begin position="27"/>
        <end position="44"/>
    </location>
</feature>
<dbReference type="AlphaFoldDB" id="A0A850N7I3"/>
<evidence type="ECO:0000313" key="3">
    <source>
        <dbReference type="Proteomes" id="UP000558089"/>
    </source>
</evidence>
<proteinExistence type="predicted"/>
<reference evidence="2 3" key="1">
    <citation type="submission" date="2020-01" db="EMBL/GenBank/DDBJ databases">
        <title>Draft Genome Analysis of Muricauda sp. HICW Isolated from coastal seawater of PR China.</title>
        <authorList>
            <person name="Chen M.-X."/>
        </authorList>
    </citation>
    <scope>NUCLEOTIDE SEQUENCE [LARGE SCALE GENOMIC DNA]</scope>
    <source>
        <strain evidence="2 3">HICW</strain>
    </source>
</reference>
<dbReference type="EMBL" id="WYET01000001">
    <property type="protein sequence ID" value="NVN17211.1"/>
    <property type="molecule type" value="Genomic_DNA"/>
</dbReference>
<comment type="caution">
    <text evidence="2">The sequence shown here is derived from an EMBL/GenBank/DDBJ whole genome shotgun (WGS) entry which is preliminary data.</text>
</comment>